<dbReference type="AlphaFoldDB" id="A0A318KFY0"/>
<dbReference type="GO" id="GO:0004519">
    <property type="term" value="F:endonuclease activity"/>
    <property type="evidence" value="ECO:0007669"/>
    <property type="project" value="UniProtKB-KW"/>
</dbReference>
<accession>A0A318KFY0</accession>
<dbReference type="InterPro" id="IPR002625">
    <property type="entry name" value="Smr_dom"/>
</dbReference>
<keyword evidence="3" id="KW-0540">Nuclease</keyword>
<protein>
    <submittedName>
        <fullName evidence="3">DNA-nicking Smr family endonuclease</fullName>
    </submittedName>
</protein>
<feature type="domain" description="Smr" evidence="2">
    <location>
        <begin position="128"/>
        <end position="209"/>
    </location>
</feature>
<evidence type="ECO:0000313" key="3">
    <source>
        <dbReference type="EMBL" id="PXX77054.1"/>
    </source>
</evidence>
<keyword evidence="3" id="KW-0255">Endonuclease</keyword>
<dbReference type="OrthoDB" id="9808881at2"/>
<dbReference type="SMART" id="SM00463">
    <property type="entry name" value="SMR"/>
    <property type="match status" value="1"/>
</dbReference>
<proteinExistence type="predicted"/>
<dbReference type="PROSITE" id="PS50828">
    <property type="entry name" value="SMR"/>
    <property type="match status" value="1"/>
</dbReference>
<gene>
    <name evidence="3" type="ORF">DFR34_11955</name>
</gene>
<feature type="region of interest" description="Disordered" evidence="1">
    <location>
        <begin position="1"/>
        <end position="38"/>
    </location>
</feature>
<keyword evidence="4" id="KW-1185">Reference proteome</keyword>
<dbReference type="EMBL" id="QJKI01000019">
    <property type="protein sequence ID" value="PXX77054.1"/>
    <property type="molecule type" value="Genomic_DNA"/>
</dbReference>
<dbReference type="RefSeq" id="WP_110391534.1">
    <property type="nucleotide sequence ID" value="NZ_QJKI01000019.1"/>
</dbReference>
<dbReference type="PANTHER" id="PTHR35562">
    <property type="entry name" value="DNA ENDONUCLEASE SMRA-RELATED"/>
    <property type="match status" value="1"/>
</dbReference>
<reference evidence="3 4" key="1">
    <citation type="submission" date="2018-05" db="EMBL/GenBank/DDBJ databases">
        <title>Genomic Encyclopedia of Type Strains, Phase IV (KMG-IV): sequencing the most valuable type-strain genomes for metagenomic binning, comparative biology and taxonomic classification.</title>
        <authorList>
            <person name="Goeker M."/>
        </authorList>
    </citation>
    <scope>NUCLEOTIDE SEQUENCE [LARGE SCALE GENOMIC DNA]</scope>
    <source>
        <strain evidence="3 4">DSM 29661</strain>
    </source>
</reference>
<sequence>MAGKAAKGQAFKDALRPLRRALPKATPAHIAPPPPTPEPEPVFSELFADVQPLKTDNRYPHRLPAPPHWPRHSAAQAHANPRSNAHITDSMVGWFEPATIDPSFVRAGMQRHTLKKLRQGHWPVVAELDLHGLSRFDAQQHLAVLLHRARQHGQCCVRVIHGKGLGSREGLPVLKQVIRTWLRHHPHVLAFCEADDAQGGAGALLVLLRRDSEGLGSEGG</sequence>
<dbReference type="Proteomes" id="UP000247555">
    <property type="component" value="Unassembled WGS sequence"/>
</dbReference>
<name>A0A318KFY0_9NEIS</name>
<comment type="caution">
    <text evidence="3">The sequence shown here is derived from an EMBL/GenBank/DDBJ whole genome shotgun (WGS) entry which is preliminary data.</text>
</comment>
<keyword evidence="3" id="KW-0378">Hydrolase</keyword>
<evidence type="ECO:0000313" key="4">
    <source>
        <dbReference type="Proteomes" id="UP000247555"/>
    </source>
</evidence>
<dbReference type="SUPFAM" id="SSF160443">
    <property type="entry name" value="SMR domain-like"/>
    <property type="match status" value="1"/>
</dbReference>
<dbReference type="PANTHER" id="PTHR35562:SF2">
    <property type="entry name" value="DNA ENDONUCLEASE SMRA-RELATED"/>
    <property type="match status" value="1"/>
</dbReference>
<dbReference type="Gene3D" id="3.30.1370.110">
    <property type="match status" value="1"/>
</dbReference>
<evidence type="ECO:0000256" key="1">
    <source>
        <dbReference type="SAM" id="MobiDB-lite"/>
    </source>
</evidence>
<evidence type="ECO:0000259" key="2">
    <source>
        <dbReference type="PROSITE" id="PS50828"/>
    </source>
</evidence>
<dbReference type="InterPro" id="IPR036063">
    <property type="entry name" value="Smr_dom_sf"/>
</dbReference>
<dbReference type="Pfam" id="PF01713">
    <property type="entry name" value="Smr"/>
    <property type="match status" value="1"/>
</dbReference>
<organism evidence="3 4">
    <name type="scientific">Rivihabitans pingtungensis</name>
    <dbReference type="NCBI Taxonomy" id="1054498"/>
    <lineage>
        <taxon>Bacteria</taxon>
        <taxon>Pseudomonadati</taxon>
        <taxon>Pseudomonadota</taxon>
        <taxon>Betaproteobacteria</taxon>
        <taxon>Neisseriales</taxon>
        <taxon>Aquaspirillaceae</taxon>
        <taxon>Rivihabitans</taxon>
    </lineage>
</organism>